<evidence type="ECO:0000256" key="12">
    <source>
        <dbReference type="ARBA" id="ARBA00023157"/>
    </source>
</evidence>
<dbReference type="AlphaFoldDB" id="A0A8C5JYF9"/>
<evidence type="ECO:0000256" key="10">
    <source>
        <dbReference type="ARBA" id="ARBA00022982"/>
    </source>
</evidence>
<dbReference type="InterPro" id="IPR017937">
    <property type="entry name" value="Thioredoxin_CS"/>
</dbReference>
<reference evidence="21" key="1">
    <citation type="submission" date="2025-08" db="UniProtKB">
        <authorList>
            <consortium name="Ensembl"/>
        </authorList>
    </citation>
    <scope>IDENTIFICATION</scope>
</reference>
<keyword evidence="12 19" id="KW-1015">Disulfide bond</keyword>
<keyword evidence="9" id="KW-0702">S-nitrosylation</keyword>
<feature type="active site" description="Nucleophile" evidence="18">
    <location>
        <position position="34"/>
    </location>
</feature>
<evidence type="ECO:0000256" key="8">
    <source>
        <dbReference type="ARBA" id="ARBA00022525"/>
    </source>
</evidence>
<keyword evidence="11" id="KW-0805">Transcription regulation</keyword>
<dbReference type="InterPro" id="IPR036249">
    <property type="entry name" value="Thioredoxin-like_sf"/>
</dbReference>
<dbReference type="GO" id="GO:0009314">
    <property type="term" value="P:response to radiation"/>
    <property type="evidence" value="ECO:0007669"/>
    <property type="project" value="Ensembl"/>
</dbReference>
<dbReference type="InterPro" id="IPR005746">
    <property type="entry name" value="Thioredoxin"/>
</dbReference>
<evidence type="ECO:0000256" key="1">
    <source>
        <dbReference type="ARBA" id="ARBA00004123"/>
    </source>
</evidence>
<evidence type="ECO:0000313" key="21">
    <source>
        <dbReference type="Ensembl" id="ENSJJAP00000000848.1"/>
    </source>
</evidence>
<dbReference type="GO" id="GO:0000122">
    <property type="term" value="P:negative regulation of transcription by RNA polymerase II"/>
    <property type="evidence" value="ECO:0007669"/>
    <property type="project" value="Ensembl"/>
</dbReference>
<keyword evidence="14" id="KW-0804">Transcription</keyword>
<sequence length="107" mass="11788">GIQLSESTSLDAFQEALNAAGDKLVVVDFSATWCGPCKMIKPFFHSLSEKYSSVVFLEVDVDDCQDVAADCEVKCMPTFQFFKKGEKVSEFSGANKEKLEATINEFA</sequence>
<keyword evidence="7" id="KW-0963">Cytoplasm</keyword>
<evidence type="ECO:0000256" key="5">
    <source>
        <dbReference type="ARBA" id="ARBA00020570"/>
    </source>
</evidence>
<feature type="site" description="Contributes to redox potential value" evidence="18">
    <location>
        <position position="36"/>
    </location>
</feature>
<feature type="domain" description="Thioredoxin" evidence="20">
    <location>
        <begin position="1"/>
        <end position="107"/>
    </location>
</feature>
<dbReference type="PRINTS" id="PR00421">
    <property type="entry name" value="THIOREDOXIN"/>
</dbReference>
<evidence type="ECO:0000256" key="13">
    <source>
        <dbReference type="ARBA" id="ARBA00023159"/>
    </source>
</evidence>
<dbReference type="Proteomes" id="UP000694385">
    <property type="component" value="Unassembled WGS sequence"/>
</dbReference>
<dbReference type="GO" id="GO:0061692">
    <property type="term" value="P:cellular detoxification of hydrogen peroxide"/>
    <property type="evidence" value="ECO:0007669"/>
    <property type="project" value="Ensembl"/>
</dbReference>
<evidence type="ECO:0000256" key="14">
    <source>
        <dbReference type="ARBA" id="ARBA00023163"/>
    </source>
</evidence>
<dbReference type="GO" id="GO:0051897">
    <property type="term" value="P:positive regulation of phosphatidylinositol 3-kinase/protein kinase B signal transduction"/>
    <property type="evidence" value="ECO:0007669"/>
    <property type="project" value="Ensembl"/>
</dbReference>
<dbReference type="InterPro" id="IPR013766">
    <property type="entry name" value="Thioredoxin_domain"/>
</dbReference>
<dbReference type="GO" id="GO:0005829">
    <property type="term" value="C:cytosol"/>
    <property type="evidence" value="ECO:0007669"/>
    <property type="project" value="Ensembl"/>
</dbReference>
<keyword evidence="10" id="KW-0249">Electron transport</keyword>
<keyword evidence="13" id="KW-0010">Activator</keyword>
<keyword evidence="16 19" id="KW-0676">Redox-active center</keyword>
<evidence type="ECO:0000256" key="2">
    <source>
        <dbReference type="ARBA" id="ARBA00004496"/>
    </source>
</evidence>
<feature type="disulfide bond" description="Redox-active" evidence="19">
    <location>
        <begin position="34"/>
        <end position="37"/>
    </location>
</feature>
<evidence type="ECO:0000256" key="15">
    <source>
        <dbReference type="ARBA" id="ARBA00023242"/>
    </source>
</evidence>
<evidence type="ECO:0000259" key="20">
    <source>
        <dbReference type="PROSITE" id="PS51352"/>
    </source>
</evidence>
<comment type="subcellular location">
    <subcellularLocation>
        <location evidence="2">Cytoplasm</location>
    </subcellularLocation>
    <subcellularLocation>
        <location evidence="1">Nucleus</location>
    </subcellularLocation>
    <subcellularLocation>
        <location evidence="3">Secreted</location>
    </subcellularLocation>
</comment>
<dbReference type="PIRSF" id="PIRSF000077">
    <property type="entry name" value="Thioredoxin"/>
    <property type="match status" value="1"/>
</dbReference>
<evidence type="ECO:0000256" key="4">
    <source>
        <dbReference type="ARBA" id="ARBA00008987"/>
    </source>
</evidence>
<evidence type="ECO:0000256" key="9">
    <source>
        <dbReference type="ARBA" id="ARBA00022799"/>
    </source>
</evidence>
<evidence type="ECO:0000256" key="11">
    <source>
        <dbReference type="ARBA" id="ARBA00023015"/>
    </source>
</evidence>
<dbReference type="SUPFAM" id="SSF52833">
    <property type="entry name" value="Thioredoxin-like"/>
    <property type="match status" value="1"/>
</dbReference>
<feature type="site" description="Contributes to redox potential value" evidence="18">
    <location>
        <position position="35"/>
    </location>
</feature>
<name>A0A8C5JYF9_JACJA</name>
<evidence type="ECO:0000256" key="18">
    <source>
        <dbReference type="PIRSR" id="PIRSR000077-1"/>
    </source>
</evidence>
<evidence type="ECO:0000256" key="16">
    <source>
        <dbReference type="ARBA" id="ARBA00023284"/>
    </source>
</evidence>
<dbReference type="Pfam" id="PF00085">
    <property type="entry name" value="Thioredoxin"/>
    <property type="match status" value="1"/>
</dbReference>
<feature type="active site" description="Nucleophile" evidence="18">
    <location>
        <position position="37"/>
    </location>
</feature>
<keyword evidence="15" id="KW-0539">Nucleus</keyword>
<dbReference type="CDD" id="cd02947">
    <property type="entry name" value="TRX_family"/>
    <property type="match status" value="1"/>
</dbReference>
<dbReference type="GO" id="GO:0046826">
    <property type="term" value="P:negative regulation of protein export from nucleus"/>
    <property type="evidence" value="ECO:0007669"/>
    <property type="project" value="Ensembl"/>
</dbReference>
<evidence type="ECO:0000313" key="22">
    <source>
        <dbReference type="Proteomes" id="UP000694385"/>
    </source>
</evidence>
<dbReference type="Ensembl" id="ENSJJAT00000000901.1">
    <property type="protein sequence ID" value="ENSJJAP00000000848.1"/>
    <property type="gene ID" value="ENSJJAG00000000678.1"/>
</dbReference>
<gene>
    <name evidence="21" type="primary">Txn</name>
</gene>
<dbReference type="PROSITE" id="PS00194">
    <property type="entry name" value="THIOREDOXIN_1"/>
    <property type="match status" value="1"/>
</dbReference>
<dbReference type="GeneTree" id="ENSGT00940000154259"/>
<feature type="site" description="Deprotonates C-terminal active site Cys" evidence="18">
    <location>
        <position position="28"/>
    </location>
</feature>
<dbReference type="PROSITE" id="PS51352">
    <property type="entry name" value="THIOREDOXIN_2"/>
    <property type="match status" value="1"/>
</dbReference>
<protein>
    <recommendedName>
        <fullName evidence="5 17">Thioredoxin</fullName>
    </recommendedName>
</protein>
<accession>A0A8C5JYF9</accession>
<dbReference type="GO" id="GO:0005576">
    <property type="term" value="C:extracellular region"/>
    <property type="evidence" value="ECO:0007669"/>
    <property type="project" value="UniProtKB-SubCell"/>
</dbReference>
<dbReference type="PANTHER" id="PTHR46115">
    <property type="entry name" value="THIOREDOXIN-LIKE PROTEIN 1"/>
    <property type="match status" value="1"/>
</dbReference>
<comment type="similarity">
    <text evidence="4 17">Belongs to the thioredoxin family.</text>
</comment>
<evidence type="ECO:0000256" key="7">
    <source>
        <dbReference type="ARBA" id="ARBA00022490"/>
    </source>
</evidence>
<dbReference type="GO" id="GO:0042803">
    <property type="term" value="F:protein homodimerization activity"/>
    <property type="evidence" value="ECO:0007669"/>
    <property type="project" value="Ensembl"/>
</dbReference>
<evidence type="ECO:0000256" key="19">
    <source>
        <dbReference type="PIRSR" id="PIRSR000077-4"/>
    </source>
</evidence>
<dbReference type="FunFam" id="3.40.30.10:FF:000130">
    <property type="entry name" value="Thioredoxin"/>
    <property type="match status" value="1"/>
</dbReference>
<dbReference type="GO" id="GO:0071731">
    <property type="term" value="P:response to nitric oxide"/>
    <property type="evidence" value="ECO:0007669"/>
    <property type="project" value="Ensembl"/>
</dbReference>
<dbReference type="GO" id="GO:0047134">
    <property type="term" value="F:protein-disulfide reductase [NAD(P)H] activity"/>
    <property type="evidence" value="ECO:0007669"/>
    <property type="project" value="Ensembl"/>
</dbReference>
<dbReference type="GO" id="GO:0005654">
    <property type="term" value="C:nucleoplasm"/>
    <property type="evidence" value="ECO:0007669"/>
    <property type="project" value="Ensembl"/>
</dbReference>
<evidence type="ECO:0000256" key="3">
    <source>
        <dbReference type="ARBA" id="ARBA00004613"/>
    </source>
</evidence>
<keyword evidence="22" id="KW-1185">Reference proteome</keyword>
<evidence type="ECO:0000256" key="6">
    <source>
        <dbReference type="ARBA" id="ARBA00022448"/>
    </source>
</evidence>
<proteinExistence type="inferred from homology"/>
<dbReference type="Gene3D" id="3.40.30.10">
    <property type="entry name" value="Glutaredoxin"/>
    <property type="match status" value="1"/>
</dbReference>
<reference evidence="21" key="2">
    <citation type="submission" date="2025-09" db="UniProtKB">
        <authorList>
            <consortium name="Ensembl"/>
        </authorList>
    </citation>
    <scope>IDENTIFICATION</scope>
</reference>
<evidence type="ECO:0000256" key="17">
    <source>
        <dbReference type="PIRNR" id="PIRNR000077"/>
    </source>
</evidence>
<dbReference type="GO" id="GO:0045454">
    <property type="term" value="P:cell redox homeostasis"/>
    <property type="evidence" value="ECO:0007669"/>
    <property type="project" value="Ensembl"/>
</dbReference>
<keyword evidence="6" id="KW-0813">Transport</keyword>
<organism evidence="21 22">
    <name type="scientific">Jaculus jaculus</name>
    <name type="common">Lesser Egyptian jerboa</name>
    <dbReference type="NCBI Taxonomy" id="51337"/>
    <lineage>
        <taxon>Eukaryota</taxon>
        <taxon>Metazoa</taxon>
        <taxon>Chordata</taxon>
        <taxon>Craniata</taxon>
        <taxon>Vertebrata</taxon>
        <taxon>Euteleostomi</taxon>
        <taxon>Mammalia</taxon>
        <taxon>Eutheria</taxon>
        <taxon>Euarchontoglires</taxon>
        <taxon>Glires</taxon>
        <taxon>Rodentia</taxon>
        <taxon>Myomorpha</taxon>
        <taxon>Dipodoidea</taxon>
        <taxon>Dipodidae</taxon>
        <taxon>Dipodinae</taxon>
        <taxon>Jaculus</taxon>
    </lineage>
</organism>
<keyword evidence="8" id="KW-0964">Secreted</keyword>